<reference evidence="2" key="1">
    <citation type="submission" date="2018-01" db="EMBL/GenBank/DDBJ databases">
        <title>An insight into the sialome of Amazonian anophelines.</title>
        <authorList>
            <person name="Ribeiro J.M."/>
            <person name="Scarpassa V."/>
            <person name="Calvo E."/>
        </authorList>
    </citation>
    <scope>NUCLEOTIDE SEQUENCE</scope>
    <source>
        <tissue evidence="2">Salivary glands</tissue>
    </source>
</reference>
<evidence type="ECO:0000313" key="2">
    <source>
        <dbReference type="EMBL" id="MBW41763.1"/>
    </source>
</evidence>
<name>A0A2M4ALU6_9DIPT</name>
<feature type="region of interest" description="Disordered" evidence="1">
    <location>
        <begin position="1"/>
        <end position="26"/>
    </location>
</feature>
<dbReference type="EMBL" id="GGFK01008442">
    <property type="protein sequence ID" value="MBW41763.1"/>
    <property type="molecule type" value="Transcribed_RNA"/>
</dbReference>
<dbReference type="AlphaFoldDB" id="A0A2M4ALU6"/>
<sequence length="144" mass="14981">MDIVASVPAASESSTTAGLAMSSSSPSTAVPATAPTAAVVAAAIASRSLRVRTSSQSGGRQAGEALNEIQLCPSAMSEGTRKMLPPTTETIQTKPFPIRGELGRRWDHGLRAHGNYGNDGFNWRLRLLGVSVRCGVCEARGRSA</sequence>
<proteinExistence type="predicted"/>
<evidence type="ECO:0000256" key="1">
    <source>
        <dbReference type="SAM" id="MobiDB-lite"/>
    </source>
</evidence>
<organism evidence="2">
    <name type="scientific">Anopheles triannulatus</name>
    <dbReference type="NCBI Taxonomy" id="58253"/>
    <lineage>
        <taxon>Eukaryota</taxon>
        <taxon>Metazoa</taxon>
        <taxon>Ecdysozoa</taxon>
        <taxon>Arthropoda</taxon>
        <taxon>Hexapoda</taxon>
        <taxon>Insecta</taxon>
        <taxon>Pterygota</taxon>
        <taxon>Neoptera</taxon>
        <taxon>Endopterygota</taxon>
        <taxon>Diptera</taxon>
        <taxon>Nematocera</taxon>
        <taxon>Culicoidea</taxon>
        <taxon>Culicidae</taxon>
        <taxon>Anophelinae</taxon>
        <taxon>Anopheles</taxon>
    </lineage>
</organism>
<accession>A0A2M4ALU6</accession>
<protein>
    <submittedName>
        <fullName evidence="2">Uncharacterized protein</fullName>
    </submittedName>
</protein>